<comment type="catalytic activity">
    <reaction evidence="15">
        <text>a di-trans,poly-cis-dolichyl diphosphooligosaccharide + L-asparaginyl-[protein] = N(4)-(oligosaccharide-(1-&gt;4)-N-acetyl-beta-D-glucosaminyl-(1-&gt;4)-N-acetyl-beta-D-glucosaminyl)-L-asparaginyl-[protein] + a di-trans,poly-cis-dolichyl diphosphate + H(+)</text>
        <dbReference type="Rhea" id="RHEA:22980"/>
        <dbReference type="Rhea" id="RHEA-COMP:12804"/>
        <dbReference type="Rhea" id="RHEA-COMP:12805"/>
        <dbReference type="Rhea" id="RHEA-COMP:19506"/>
        <dbReference type="Rhea" id="RHEA-COMP:19509"/>
        <dbReference type="ChEBI" id="CHEBI:15378"/>
        <dbReference type="ChEBI" id="CHEBI:50347"/>
        <dbReference type="ChEBI" id="CHEBI:57497"/>
        <dbReference type="ChEBI" id="CHEBI:57570"/>
        <dbReference type="ChEBI" id="CHEBI:132529"/>
        <dbReference type="EC" id="2.4.99.18"/>
    </reaction>
</comment>
<feature type="compositionally biased region" description="Gly residues" evidence="16">
    <location>
        <begin position="1"/>
        <end position="10"/>
    </location>
</feature>
<proteinExistence type="inferred from homology"/>
<reference evidence="20 21" key="1">
    <citation type="journal article" date="2016" name="Nat. Commun.">
        <title>Extremotolerant tardigrade genome and improved radiotolerance of human cultured cells by tardigrade-unique protein.</title>
        <authorList>
            <person name="Hashimoto T."/>
            <person name="Horikawa D.D."/>
            <person name="Saito Y."/>
            <person name="Kuwahara H."/>
            <person name="Kozuka-Hata H."/>
            <person name="Shin-I T."/>
            <person name="Minakuchi Y."/>
            <person name="Ohishi K."/>
            <person name="Motoyama A."/>
            <person name="Aizu T."/>
            <person name="Enomoto A."/>
            <person name="Kondo K."/>
            <person name="Tanaka S."/>
            <person name="Hara Y."/>
            <person name="Koshikawa S."/>
            <person name="Sagara H."/>
            <person name="Miura T."/>
            <person name="Yokobori S."/>
            <person name="Miyagawa K."/>
            <person name="Suzuki Y."/>
            <person name="Kubo T."/>
            <person name="Oyama M."/>
            <person name="Kohara Y."/>
            <person name="Fujiyama A."/>
            <person name="Arakawa K."/>
            <person name="Katayama T."/>
            <person name="Toyoda A."/>
            <person name="Kunieda T."/>
        </authorList>
    </citation>
    <scope>NUCLEOTIDE SEQUENCE [LARGE SCALE GENOMIC DNA]</scope>
    <source>
        <strain evidence="20 21">YOKOZUNA-1</strain>
    </source>
</reference>
<feature type="transmembrane region" description="Helical" evidence="17">
    <location>
        <begin position="316"/>
        <end position="334"/>
    </location>
</feature>
<keyword evidence="7" id="KW-0328">Glycosyltransferase</keyword>
<dbReference type="EC" id="2.4.99.18" evidence="6"/>
<feature type="transmembrane region" description="Helical" evidence="17">
    <location>
        <begin position="454"/>
        <end position="474"/>
    </location>
</feature>
<dbReference type="GO" id="GO:0018279">
    <property type="term" value="P:protein N-linked glycosylation via asparagine"/>
    <property type="evidence" value="ECO:0007669"/>
    <property type="project" value="TreeGrafter"/>
</dbReference>
<evidence type="ECO:0000256" key="8">
    <source>
        <dbReference type="ARBA" id="ARBA00022679"/>
    </source>
</evidence>
<dbReference type="InterPro" id="IPR048999">
    <property type="entry name" value="STT3-PglB_core"/>
</dbReference>
<comment type="pathway">
    <text evidence="4">Protein modification; protein glycosylation.</text>
</comment>
<feature type="transmembrane region" description="Helical" evidence="17">
    <location>
        <begin position="251"/>
        <end position="277"/>
    </location>
</feature>
<evidence type="ECO:0000313" key="21">
    <source>
        <dbReference type="Proteomes" id="UP000186922"/>
    </source>
</evidence>
<dbReference type="UniPathway" id="UPA00378"/>
<evidence type="ECO:0000313" key="20">
    <source>
        <dbReference type="EMBL" id="GAU92188.1"/>
    </source>
</evidence>
<keyword evidence="11" id="KW-0460">Magnesium</keyword>
<comment type="similarity">
    <text evidence="5">Belongs to the STT3 family.</text>
</comment>
<evidence type="ECO:0000256" key="15">
    <source>
        <dbReference type="ARBA" id="ARBA00048829"/>
    </source>
</evidence>
<dbReference type="AlphaFoldDB" id="A0A1D1V173"/>
<feature type="transmembrane region" description="Helical" evidence="17">
    <location>
        <begin position="131"/>
        <end position="151"/>
    </location>
</feature>
<feature type="transmembrane region" description="Helical" evidence="17">
    <location>
        <begin position="404"/>
        <end position="422"/>
    </location>
</feature>
<feature type="transmembrane region" description="Helical" evidence="17">
    <location>
        <begin position="187"/>
        <end position="206"/>
    </location>
</feature>
<dbReference type="InterPro" id="IPR048307">
    <property type="entry name" value="STT3_N"/>
</dbReference>
<dbReference type="Pfam" id="PF21436">
    <property type="entry name" value="STT3-PglB_core"/>
    <property type="match status" value="1"/>
</dbReference>
<evidence type="ECO:0000256" key="1">
    <source>
        <dbReference type="ARBA" id="ARBA00001936"/>
    </source>
</evidence>
<evidence type="ECO:0000256" key="4">
    <source>
        <dbReference type="ARBA" id="ARBA00004922"/>
    </source>
</evidence>
<evidence type="ECO:0000256" key="11">
    <source>
        <dbReference type="ARBA" id="ARBA00022842"/>
    </source>
</evidence>
<feature type="transmembrane region" description="Helical" evidence="17">
    <location>
        <begin position="284"/>
        <end position="304"/>
    </location>
</feature>
<dbReference type="EMBL" id="BDGG01000002">
    <property type="protein sequence ID" value="GAU92188.1"/>
    <property type="molecule type" value="Genomic_DNA"/>
</dbReference>
<protein>
    <recommendedName>
        <fullName evidence="6">dolichyl-diphosphooligosaccharide--protein glycotransferase</fullName>
        <ecNumber evidence="6">2.4.99.18</ecNumber>
    </recommendedName>
</protein>
<evidence type="ECO:0000256" key="2">
    <source>
        <dbReference type="ARBA" id="ARBA00001946"/>
    </source>
</evidence>
<dbReference type="STRING" id="947166.A0A1D1V173"/>
<keyword evidence="12 17" id="KW-1133">Transmembrane helix</keyword>
<evidence type="ECO:0000256" key="7">
    <source>
        <dbReference type="ARBA" id="ARBA00022676"/>
    </source>
</evidence>
<organism evidence="20 21">
    <name type="scientific">Ramazzottius varieornatus</name>
    <name type="common">Water bear</name>
    <name type="synonym">Tardigrade</name>
    <dbReference type="NCBI Taxonomy" id="947166"/>
    <lineage>
        <taxon>Eukaryota</taxon>
        <taxon>Metazoa</taxon>
        <taxon>Ecdysozoa</taxon>
        <taxon>Tardigrada</taxon>
        <taxon>Eutardigrada</taxon>
        <taxon>Parachela</taxon>
        <taxon>Hypsibioidea</taxon>
        <taxon>Ramazzottiidae</taxon>
        <taxon>Ramazzottius</taxon>
    </lineage>
</organism>
<feature type="region of interest" description="Disordered" evidence="16">
    <location>
        <begin position="488"/>
        <end position="523"/>
    </location>
</feature>
<feature type="transmembrane region" description="Helical" evidence="17">
    <location>
        <begin position="213"/>
        <end position="231"/>
    </location>
</feature>
<feature type="domain" description="STT3/PglB/AglB core" evidence="19">
    <location>
        <begin position="604"/>
        <end position="661"/>
    </location>
</feature>
<keyword evidence="10" id="KW-0479">Metal-binding</keyword>
<dbReference type="Gene3D" id="3.40.50.12610">
    <property type="match status" value="1"/>
</dbReference>
<keyword evidence="14" id="KW-0464">Manganese</keyword>
<feature type="transmembrane region" description="Helical" evidence="17">
    <location>
        <begin position="60"/>
        <end position="79"/>
    </location>
</feature>
<evidence type="ECO:0000256" key="17">
    <source>
        <dbReference type="SAM" id="Phobius"/>
    </source>
</evidence>
<name>A0A1D1V173_RAMVA</name>
<evidence type="ECO:0000259" key="19">
    <source>
        <dbReference type="Pfam" id="PF21436"/>
    </source>
</evidence>
<feature type="transmembrane region" description="Helical" evidence="17">
    <location>
        <begin position="341"/>
        <end position="368"/>
    </location>
</feature>
<keyword evidence="21" id="KW-1185">Reference proteome</keyword>
<evidence type="ECO:0000256" key="3">
    <source>
        <dbReference type="ARBA" id="ARBA00004127"/>
    </source>
</evidence>
<accession>A0A1D1V173</accession>
<keyword evidence="9 17" id="KW-0812">Transmembrane</keyword>
<dbReference type="GO" id="GO:0016020">
    <property type="term" value="C:membrane"/>
    <property type="evidence" value="ECO:0007669"/>
    <property type="project" value="InterPro"/>
</dbReference>
<sequence>MSASEAGGGVVVSRTSKPTREKASTAAASSIPSEDAVKKISDGGAAVQTKPTKRKMTAKMGFITLFPILILTLAWIAGFCSRLFAVVRFEAIIHEFDPWFNYRATHYMVKNGFYNFLNWFDERAWFPLGRIVGGTVYPGLMVTSGAIHYFLSLLNIPVHIRDVCVFLAPIFSGLTAIATFLLTKELWSTGAGLFAACFIAIVPGYISRSVAGSYDNEGIAIFALIFVYYLWVKSVNTGSVYWGALTALAYFYMVSAWGGYVFIINLIPLHVFALILMGRFSSRIYVAYSTFYILGTLLSMQIPFVGFQPIRTSEHMAAAGVFALLNALAFLKYLQRFKKQINLWLLAGGAAAAVFAAVVGLTVTGHIAPWSGRFYSLWDTGYAKIHIPIIASVSEHQPTTWTSYFFDLHILVCLFPVGAYYCVKKINDVRVFIVLYAATASYFSGVMIRLMLTLTPVVCILAGIALSELMETYLTGLDGSTLHKKEEKSSEEVVVKKTKESKDKNKPMFDEAVSPGAKKPSGAAAQLEDLDPTGIGISIRNIVVGVACILLVLFAVHCTWVTSNAYSSPSIVLATYGHDGSRNILDDFREAYYWLWQNTDEKATVMSWWDYGYQIAGMGNRTTIVDNNTWNNSHIALVGKAMSSNESAAIKIMRDLDVDYVLVIFGGIIGYSGDDINKFLWMVRIAEGEHPKDIREADYFSPDGHFRVDSGGSKVLMNCLMYKLSYYRFGEIQLGNRQPFGYDRARGVEIGFKDIKLEHMEEAFTSEHWLVRIYKVKKPKNHAKVTKKQSKIKRVISQKTSRKQEGVLRKPVQI</sequence>
<evidence type="ECO:0000256" key="5">
    <source>
        <dbReference type="ARBA" id="ARBA00010810"/>
    </source>
</evidence>
<dbReference type="OrthoDB" id="10261066at2759"/>
<feature type="compositionally biased region" description="Basic and acidic residues" evidence="16">
    <location>
        <begin position="488"/>
        <end position="509"/>
    </location>
</feature>
<feature type="domain" description="Oligosaccharyl transferase STT3 N-terminal" evidence="18">
    <location>
        <begin position="68"/>
        <end position="462"/>
    </location>
</feature>
<dbReference type="GO" id="GO:0046872">
    <property type="term" value="F:metal ion binding"/>
    <property type="evidence" value="ECO:0007669"/>
    <property type="project" value="UniProtKB-KW"/>
</dbReference>
<evidence type="ECO:0000256" key="13">
    <source>
        <dbReference type="ARBA" id="ARBA00023136"/>
    </source>
</evidence>
<dbReference type="PANTHER" id="PTHR13872:SF1">
    <property type="entry name" value="DOLICHYL-DIPHOSPHOOLIGOSACCHARIDE--PROTEIN GLYCOSYLTRANSFERASE SUBUNIT STT3B"/>
    <property type="match status" value="1"/>
</dbReference>
<evidence type="ECO:0000256" key="14">
    <source>
        <dbReference type="ARBA" id="ARBA00023211"/>
    </source>
</evidence>
<dbReference type="GO" id="GO:0012505">
    <property type="term" value="C:endomembrane system"/>
    <property type="evidence" value="ECO:0007669"/>
    <property type="project" value="UniProtKB-SubCell"/>
</dbReference>
<dbReference type="PANTHER" id="PTHR13872">
    <property type="entry name" value="DOLICHYL-DIPHOSPHOOLIGOSACCHARIDE--PROTEIN GLYCOSYLTRANSFERASE SUBUNIT"/>
    <property type="match status" value="1"/>
</dbReference>
<evidence type="ECO:0000259" key="18">
    <source>
        <dbReference type="Pfam" id="PF02516"/>
    </source>
</evidence>
<comment type="cofactor">
    <cofactor evidence="1">
        <name>Mn(2+)</name>
        <dbReference type="ChEBI" id="CHEBI:29035"/>
    </cofactor>
</comment>
<keyword evidence="13 17" id="KW-0472">Membrane</keyword>
<feature type="region of interest" description="Disordered" evidence="16">
    <location>
        <begin position="1"/>
        <end position="30"/>
    </location>
</feature>
<feature type="transmembrane region" description="Helical" evidence="17">
    <location>
        <begin position="542"/>
        <end position="562"/>
    </location>
</feature>
<comment type="subcellular location">
    <subcellularLocation>
        <location evidence="3">Endomembrane system</location>
        <topology evidence="3">Multi-pass membrane protein</topology>
    </subcellularLocation>
</comment>
<gene>
    <name evidence="20" type="primary">RvY_04301-1</name>
    <name evidence="20" type="synonym">RvY_04301.1</name>
    <name evidence="20" type="ORF">RvY_04301</name>
</gene>
<evidence type="ECO:0000256" key="9">
    <source>
        <dbReference type="ARBA" id="ARBA00022692"/>
    </source>
</evidence>
<comment type="cofactor">
    <cofactor evidence="2">
        <name>Mg(2+)</name>
        <dbReference type="ChEBI" id="CHEBI:18420"/>
    </cofactor>
</comment>
<dbReference type="GO" id="GO:0004579">
    <property type="term" value="F:dolichyl-diphosphooligosaccharide-protein glycotransferase activity"/>
    <property type="evidence" value="ECO:0007669"/>
    <property type="project" value="UniProtKB-EC"/>
</dbReference>
<feature type="transmembrane region" description="Helical" evidence="17">
    <location>
        <begin position="163"/>
        <end position="181"/>
    </location>
</feature>
<keyword evidence="8" id="KW-0808">Transferase</keyword>
<evidence type="ECO:0000256" key="6">
    <source>
        <dbReference type="ARBA" id="ARBA00012605"/>
    </source>
</evidence>
<comment type="caution">
    <text evidence="20">The sequence shown here is derived from an EMBL/GenBank/DDBJ whole genome shotgun (WGS) entry which is preliminary data.</text>
</comment>
<dbReference type="InterPro" id="IPR003674">
    <property type="entry name" value="Oligo_trans_STT3"/>
</dbReference>
<evidence type="ECO:0000256" key="12">
    <source>
        <dbReference type="ARBA" id="ARBA00022989"/>
    </source>
</evidence>
<evidence type="ECO:0000256" key="16">
    <source>
        <dbReference type="SAM" id="MobiDB-lite"/>
    </source>
</evidence>
<dbReference type="Proteomes" id="UP000186922">
    <property type="component" value="Unassembled WGS sequence"/>
</dbReference>
<evidence type="ECO:0000256" key="10">
    <source>
        <dbReference type="ARBA" id="ARBA00022723"/>
    </source>
</evidence>
<dbReference type="Pfam" id="PF02516">
    <property type="entry name" value="STT3"/>
    <property type="match status" value="1"/>
</dbReference>
<dbReference type="GO" id="GO:0043687">
    <property type="term" value="P:post-translational protein modification"/>
    <property type="evidence" value="ECO:0007669"/>
    <property type="project" value="TreeGrafter"/>
</dbReference>